<organism evidence="1 2">
    <name type="scientific">Lacibacter luteus</name>
    <dbReference type="NCBI Taxonomy" id="2508719"/>
    <lineage>
        <taxon>Bacteria</taxon>
        <taxon>Pseudomonadati</taxon>
        <taxon>Bacteroidota</taxon>
        <taxon>Chitinophagia</taxon>
        <taxon>Chitinophagales</taxon>
        <taxon>Chitinophagaceae</taxon>
        <taxon>Lacibacter</taxon>
    </lineage>
</organism>
<dbReference type="InterPro" id="IPR007788">
    <property type="entry name" value="QCT"/>
</dbReference>
<protein>
    <submittedName>
        <fullName evidence="1">Glutaminyl-peptide cyclotransferase</fullName>
    </submittedName>
</protein>
<dbReference type="EMBL" id="SDHW01000014">
    <property type="protein sequence ID" value="RXK57333.1"/>
    <property type="molecule type" value="Genomic_DNA"/>
</dbReference>
<accession>A0A4Q1CD25</accession>
<dbReference type="Proteomes" id="UP000290204">
    <property type="component" value="Unassembled WGS sequence"/>
</dbReference>
<dbReference type="PANTHER" id="PTHR31270">
    <property type="entry name" value="GLUTAMINYL-PEPTIDE CYCLOTRANSFERASE"/>
    <property type="match status" value="1"/>
</dbReference>
<gene>
    <name evidence="1" type="ORF">ESA94_21270</name>
</gene>
<dbReference type="InterPro" id="IPR015943">
    <property type="entry name" value="WD40/YVTN_repeat-like_dom_sf"/>
</dbReference>
<keyword evidence="2" id="KW-1185">Reference proteome</keyword>
<keyword evidence="1" id="KW-0808">Transferase</keyword>
<dbReference type="GO" id="GO:0016603">
    <property type="term" value="F:glutaminyl-peptide cyclotransferase activity"/>
    <property type="evidence" value="ECO:0007669"/>
    <property type="project" value="InterPro"/>
</dbReference>
<evidence type="ECO:0000313" key="2">
    <source>
        <dbReference type="Proteomes" id="UP000290204"/>
    </source>
</evidence>
<dbReference type="SUPFAM" id="SSF50969">
    <property type="entry name" value="YVTN repeat-like/Quinoprotein amine dehydrogenase"/>
    <property type="match status" value="1"/>
</dbReference>
<dbReference type="PANTHER" id="PTHR31270:SF1">
    <property type="entry name" value="GLUTAMINYL-PEPTIDE CYCLOTRANSFERASE"/>
    <property type="match status" value="1"/>
</dbReference>
<dbReference type="OrthoDB" id="9783700at2"/>
<proteinExistence type="predicted"/>
<evidence type="ECO:0000313" key="1">
    <source>
        <dbReference type="EMBL" id="RXK57333.1"/>
    </source>
</evidence>
<dbReference type="Gene3D" id="2.130.10.10">
    <property type="entry name" value="YVTN repeat-like/Quinoprotein amine dehydrogenase"/>
    <property type="match status" value="1"/>
</dbReference>
<comment type="caution">
    <text evidence="1">The sequence shown here is derived from an EMBL/GenBank/DDBJ whole genome shotgun (WGS) entry which is preliminary data.</text>
</comment>
<reference evidence="1 2" key="1">
    <citation type="submission" date="2019-01" db="EMBL/GenBank/DDBJ databases">
        <title>Lacibacter sp. strain TTM-7.</title>
        <authorList>
            <person name="Chen W.-M."/>
        </authorList>
    </citation>
    <scope>NUCLEOTIDE SEQUENCE [LARGE SCALE GENOMIC DNA]</scope>
    <source>
        <strain evidence="1 2">TTM-7</strain>
    </source>
</reference>
<sequence>MISITHMNYKLLGLAFLFVACTNETKTNDDTTVIPTIAAPASINYKLLKDHPHDSSSFTQGLIFYNNTLYESTGNPEGTLNNGSWVGTVDLASGKQNKKAMLDAAFFGEGITILNNKIYRLTWQNKKGYVYDAATFKLLNEFSYDHEGWGITHNGKELIVSDGSSSIYFWDPATCKEIRRISIQDNSGLKNNINELEYINGFIYANVWQTNDILKIDPSTGNVAGILNLSSLKQQFPELNGVSESDKVLNGIAYDSSSNRVFITGKNWSKLFEIQLLN</sequence>
<dbReference type="AlphaFoldDB" id="A0A4Q1CD25"/>
<name>A0A4Q1CD25_9BACT</name>
<dbReference type="Pfam" id="PF05096">
    <property type="entry name" value="Glu_cyclase_2"/>
    <property type="match status" value="1"/>
</dbReference>
<dbReference type="InterPro" id="IPR011044">
    <property type="entry name" value="Quino_amine_DH_bsu"/>
</dbReference>